<sequence length="94" mass="10498">MSCEVLAELEGVIRERIKSRDPSSYTYNIYSKGMGYIARKVGEEAVELAVAALAEGRERVVEEAADLLYHVLVLLAAQGLSLEDVCAELKRRRR</sequence>
<dbReference type="Proteomes" id="UP000033636">
    <property type="component" value="Unassembled WGS sequence"/>
</dbReference>
<organism evidence="1 2">
    <name type="scientific">Thermoproteus sp. AZ2</name>
    <dbReference type="NCBI Taxonomy" id="1609232"/>
    <lineage>
        <taxon>Archaea</taxon>
        <taxon>Thermoproteota</taxon>
        <taxon>Thermoprotei</taxon>
        <taxon>Thermoproteales</taxon>
        <taxon>Thermoproteaceae</taxon>
        <taxon>Thermoproteus</taxon>
    </lineage>
</organism>
<gene>
    <name evidence="1" type="primary">hisE</name>
    <name evidence="1" type="ORF">TU35_001335</name>
</gene>
<dbReference type="EC" id="3.6.1.31" evidence="1"/>
<proteinExistence type="predicted"/>
<evidence type="ECO:0000313" key="1">
    <source>
        <dbReference type="EMBL" id="MFB6489883.1"/>
    </source>
</evidence>
<comment type="caution">
    <text evidence="1">The sequence shown here is derived from an EMBL/GenBank/DDBJ whole genome shotgun (WGS) entry which is preliminary data.</text>
</comment>
<evidence type="ECO:0000313" key="2">
    <source>
        <dbReference type="Proteomes" id="UP000033636"/>
    </source>
</evidence>
<protein>
    <submittedName>
        <fullName evidence="1">Phosphoribosyl-ATP diphosphatase</fullName>
        <ecNumber evidence="1">3.6.1.31</ecNumber>
    </submittedName>
</protein>
<dbReference type="EMBL" id="JZWT02000003">
    <property type="protein sequence ID" value="MFB6489883.1"/>
    <property type="molecule type" value="Genomic_DNA"/>
</dbReference>
<keyword evidence="1" id="KW-0378">Hydrolase</keyword>
<accession>A0ACC6UZ65</accession>
<name>A0ACC6UZ65_9CREN</name>
<reference evidence="1" key="1">
    <citation type="submission" date="2024-07" db="EMBL/GenBank/DDBJ databases">
        <title>Metagenome and Metagenome-Assembled Genomes of Archaea from a hot spring from the geothermal field of Los Azufres, Mexico.</title>
        <authorList>
            <person name="Marin-Paredes R."/>
            <person name="Martinez-Romero E."/>
            <person name="Servin-Garciduenas L.E."/>
        </authorList>
    </citation>
    <scope>NUCLEOTIDE SEQUENCE</scope>
</reference>